<protein>
    <recommendedName>
        <fullName evidence="7">GP-PDE domain-containing protein</fullName>
    </recommendedName>
</protein>
<dbReference type="Pfam" id="PF00686">
    <property type="entry name" value="CBM_20"/>
    <property type="match status" value="1"/>
</dbReference>
<accession>B4PH10</accession>
<dbReference type="EMBL" id="CM000159">
    <property type="protein sequence ID" value="EDW95380.2"/>
    <property type="molecule type" value="Genomic_DNA"/>
</dbReference>
<dbReference type="CDD" id="cd08607">
    <property type="entry name" value="GDPD_GDE5"/>
    <property type="match status" value="1"/>
</dbReference>
<reference evidence="5 6" key="1">
    <citation type="journal article" date="2007" name="Nature">
        <title>Evolution of genes and genomes on the Drosophila phylogeny.</title>
        <authorList>
            <consortium name="Drosophila 12 Genomes Consortium"/>
            <person name="Clark A.G."/>
            <person name="Eisen M.B."/>
            <person name="Smith D.R."/>
            <person name="Bergman C.M."/>
            <person name="Oliver B."/>
            <person name="Markow T.A."/>
            <person name="Kaufman T.C."/>
            <person name="Kellis M."/>
            <person name="Gelbart W."/>
            <person name="Iyer V.N."/>
            <person name="Pollard D.A."/>
            <person name="Sackton T.B."/>
            <person name="Larracuente A.M."/>
            <person name="Singh N.D."/>
            <person name="Abad J.P."/>
            <person name="Abt D.N."/>
            <person name="Adryan B."/>
            <person name="Aguade M."/>
            <person name="Akashi H."/>
            <person name="Anderson W.W."/>
            <person name="Aquadro C.F."/>
            <person name="Ardell D.H."/>
            <person name="Arguello R."/>
            <person name="Artieri C.G."/>
            <person name="Barbash D.A."/>
            <person name="Barker D."/>
            <person name="Barsanti P."/>
            <person name="Batterham P."/>
            <person name="Batzoglou S."/>
            <person name="Begun D."/>
            <person name="Bhutkar A."/>
            <person name="Blanco E."/>
            <person name="Bosak S.A."/>
            <person name="Bradley R.K."/>
            <person name="Brand A.D."/>
            <person name="Brent M.R."/>
            <person name="Brooks A.N."/>
            <person name="Brown R.H."/>
            <person name="Butlin R.K."/>
            <person name="Caggese C."/>
            <person name="Calvi B.R."/>
            <person name="Bernardo de Carvalho A."/>
            <person name="Caspi A."/>
            <person name="Castrezana S."/>
            <person name="Celniker S.E."/>
            <person name="Chang J.L."/>
            <person name="Chapple C."/>
            <person name="Chatterji S."/>
            <person name="Chinwalla A."/>
            <person name="Civetta A."/>
            <person name="Clifton S.W."/>
            <person name="Comeron J.M."/>
            <person name="Costello J.C."/>
            <person name="Coyne J.A."/>
            <person name="Daub J."/>
            <person name="David R.G."/>
            <person name="Delcher A.L."/>
            <person name="Delehaunty K."/>
            <person name="Do C.B."/>
            <person name="Ebling H."/>
            <person name="Edwards K."/>
            <person name="Eickbush T."/>
            <person name="Evans J.D."/>
            <person name="Filipski A."/>
            <person name="Findeiss S."/>
            <person name="Freyhult E."/>
            <person name="Fulton L."/>
            <person name="Fulton R."/>
            <person name="Garcia A.C."/>
            <person name="Gardiner A."/>
            <person name="Garfield D.A."/>
            <person name="Garvin B.E."/>
            <person name="Gibson G."/>
            <person name="Gilbert D."/>
            <person name="Gnerre S."/>
            <person name="Godfrey J."/>
            <person name="Good R."/>
            <person name="Gotea V."/>
            <person name="Gravely B."/>
            <person name="Greenberg A.J."/>
            <person name="Griffiths-Jones S."/>
            <person name="Gross S."/>
            <person name="Guigo R."/>
            <person name="Gustafson E.A."/>
            <person name="Haerty W."/>
            <person name="Hahn M.W."/>
            <person name="Halligan D.L."/>
            <person name="Halpern A.L."/>
            <person name="Halter G.M."/>
            <person name="Han M.V."/>
            <person name="Heger A."/>
            <person name="Hillier L."/>
            <person name="Hinrichs A.S."/>
            <person name="Holmes I."/>
            <person name="Hoskins R.A."/>
            <person name="Hubisz M.J."/>
            <person name="Hultmark D."/>
            <person name="Huntley M.A."/>
            <person name="Jaffe D.B."/>
            <person name="Jagadeeshan S."/>
            <person name="Jeck W.R."/>
            <person name="Johnson J."/>
            <person name="Jones C.D."/>
            <person name="Jordan W.C."/>
            <person name="Karpen G.H."/>
            <person name="Kataoka E."/>
            <person name="Keightley P.D."/>
            <person name="Kheradpour P."/>
            <person name="Kirkness E.F."/>
            <person name="Koerich L.B."/>
            <person name="Kristiansen K."/>
            <person name="Kudrna D."/>
            <person name="Kulathinal R.J."/>
            <person name="Kumar S."/>
            <person name="Kwok R."/>
            <person name="Lander E."/>
            <person name="Langley C.H."/>
            <person name="Lapoint R."/>
            <person name="Lazzaro B.P."/>
            <person name="Lee S.J."/>
            <person name="Levesque L."/>
            <person name="Li R."/>
            <person name="Lin C.F."/>
            <person name="Lin M.F."/>
            <person name="Lindblad-Toh K."/>
            <person name="Llopart A."/>
            <person name="Long M."/>
            <person name="Low L."/>
            <person name="Lozovsky E."/>
            <person name="Lu J."/>
            <person name="Luo M."/>
            <person name="Machado C.A."/>
            <person name="Makalowski W."/>
            <person name="Marzo M."/>
            <person name="Matsuda M."/>
            <person name="Matzkin L."/>
            <person name="McAllister B."/>
            <person name="McBride C.S."/>
            <person name="McKernan B."/>
            <person name="McKernan K."/>
            <person name="Mendez-Lago M."/>
            <person name="Minx P."/>
            <person name="Mollenhauer M.U."/>
            <person name="Montooth K."/>
            <person name="Mount S.M."/>
            <person name="Mu X."/>
            <person name="Myers E."/>
            <person name="Negre B."/>
            <person name="Newfeld S."/>
            <person name="Nielsen R."/>
            <person name="Noor M.A."/>
            <person name="O'Grady P."/>
            <person name="Pachter L."/>
            <person name="Papaceit M."/>
            <person name="Parisi M.J."/>
            <person name="Parisi M."/>
            <person name="Parts L."/>
            <person name="Pedersen J.S."/>
            <person name="Pesole G."/>
            <person name="Phillippy A.M."/>
            <person name="Ponting C.P."/>
            <person name="Pop M."/>
            <person name="Porcelli D."/>
            <person name="Powell J.R."/>
            <person name="Prohaska S."/>
            <person name="Pruitt K."/>
            <person name="Puig M."/>
            <person name="Quesneville H."/>
            <person name="Ram K.R."/>
            <person name="Rand D."/>
            <person name="Rasmussen M.D."/>
            <person name="Reed L.K."/>
            <person name="Reenan R."/>
            <person name="Reily A."/>
            <person name="Remington K.A."/>
            <person name="Rieger T.T."/>
            <person name="Ritchie M.G."/>
            <person name="Robin C."/>
            <person name="Rogers Y.H."/>
            <person name="Rohde C."/>
            <person name="Rozas J."/>
            <person name="Rubenfield M.J."/>
            <person name="Ruiz A."/>
            <person name="Russo S."/>
            <person name="Salzberg S.L."/>
            <person name="Sanchez-Gracia A."/>
            <person name="Saranga D.J."/>
            <person name="Sato H."/>
            <person name="Schaeffer S.W."/>
            <person name="Schatz M.C."/>
            <person name="Schlenke T."/>
            <person name="Schwartz R."/>
            <person name="Segarra C."/>
            <person name="Singh R.S."/>
            <person name="Sirot L."/>
            <person name="Sirota M."/>
            <person name="Sisneros N.B."/>
            <person name="Smith C.D."/>
            <person name="Smith T.F."/>
            <person name="Spieth J."/>
            <person name="Stage D.E."/>
            <person name="Stark A."/>
            <person name="Stephan W."/>
            <person name="Strausberg R.L."/>
            <person name="Strempel S."/>
            <person name="Sturgill D."/>
            <person name="Sutton G."/>
            <person name="Sutton G.G."/>
            <person name="Tao W."/>
            <person name="Teichmann S."/>
            <person name="Tobari Y.N."/>
            <person name="Tomimura Y."/>
            <person name="Tsolas J.M."/>
            <person name="Valente V.L."/>
            <person name="Venter E."/>
            <person name="Venter J.C."/>
            <person name="Vicario S."/>
            <person name="Vieira F.G."/>
            <person name="Vilella A.J."/>
            <person name="Villasante A."/>
            <person name="Walenz B."/>
            <person name="Wang J."/>
            <person name="Wasserman M."/>
            <person name="Watts T."/>
            <person name="Wilson D."/>
            <person name="Wilson R.K."/>
            <person name="Wing R.A."/>
            <person name="Wolfner M.F."/>
            <person name="Wong A."/>
            <person name="Wong G.K."/>
            <person name="Wu C.I."/>
            <person name="Wu G."/>
            <person name="Yamamoto D."/>
            <person name="Yang H.P."/>
            <person name="Yang S.P."/>
            <person name="Yorke J.A."/>
            <person name="Yoshida K."/>
            <person name="Zdobnov E."/>
            <person name="Zhang P."/>
            <person name="Zhang Y."/>
            <person name="Zimin A.V."/>
            <person name="Baldwin J."/>
            <person name="Abdouelleil A."/>
            <person name="Abdulkadir J."/>
            <person name="Abebe A."/>
            <person name="Abera B."/>
            <person name="Abreu J."/>
            <person name="Acer S.C."/>
            <person name="Aftuck L."/>
            <person name="Alexander A."/>
            <person name="An P."/>
            <person name="Anderson E."/>
            <person name="Anderson S."/>
            <person name="Arachi H."/>
            <person name="Azer M."/>
            <person name="Bachantsang P."/>
            <person name="Barry A."/>
            <person name="Bayul T."/>
            <person name="Berlin A."/>
            <person name="Bessette D."/>
            <person name="Bloom T."/>
            <person name="Blye J."/>
            <person name="Boguslavskiy L."/>
            <person name="Bonnet C."/>
            <person name="Boukhgalter B."/>
            <person name="Bourzgui I."/>
            <person name="Brown A."/>
            <person name="Cahill P."/>
            <person name="Channer S."/>
            <person name="Cheshatsang Y."/>
            <person name="Chuda L."/>
            <person name="Citroen M."/>
            <person name="Collymore A."/>
            <person name="Cooke P."/>
            <person name="Costello M."/>
            <person name="D'Aco K."/>
            <person name="Daza R."/>
            <person name="De Haan G."/>
            <person name="DeGray S."/>
            <person name="DeMaso C."/>
            <person name="Dhargay N."/>
            <person name="Dooley K."/>
            <person name="Dooley E."/>
            <person name="Doricent M."/>
            <person name="Dorje P."/>
            <person name="Dorjee K."/>
            <person name="Dupes A."/>
            <person name="Elong R."/>
            <person name="Falk J."/>
            <person name="Farina A."/>
            <person name="Faro S."/>
            <person name="Ferguson D."/>
            <person name="Fisher S."/>
            <person name="Foley C.D."/>
            <person name="Franke A."/>
            <person name="Friedrich D."/>
            <person name="Gadbois L."/>
            <person name="Gearin G."/>
            <person name="Gearin C.R."/>
            <person name="Giannoukos G."/>
            <person name="Goode T."/>
            <person name="Graham J."/>
            <person name="Grandbois E."/>
            <person name="Grewal S."/>
            <person name="Gyaltsen K."/>
            <person name="Hafez N."/>
            <person name="Hagos B."/>
            <person name="Hall J."/>
            <person name="Henson C."/>
            <person name="Hollinger A."/>
            <person name="Honan T."/>
            <person name="Huard M.D."/>
            <person name="Hughes L."/>
            <person name="Hurhula B."/>
            <person name="Husby M.E."/>
            <person name="Kamat A."/>
            <person name="Kanga B."/>
            <person name="Kashin S."/>
            <person name="Khazanovich D."/>
            <person name="Kisner P."/>
            <person name="Lance K."/>
            <person name="Lara M."/>
            <person name="Lee W."/>
            <person name="Lennon N."/>
            <person name="Letendre F."/>
            <person name="LeVine R."/>
            <person name="Lipovsky A."/>
            <person name="Liu X."/>
            <person name="Liu J."/>
            <person name="Liu S."/>
            <person name="Lokyitsang T."/>
            <person name="Lokyitsang Y."/>
            <person name="Lubonja R."/>
            <person name="Lui A."/>
            <person name="MacDonald P."/>
            <person name="Magnisalis V."/>
            <person name="Maru K."/>
            <person name="Matthews C."/>
            <person name="McCusker W."/>
            <person name="McDonough S."/>
            <person name="Mehta T."/>
            <person name="Meldrim J."/>
            <person name="Meneus L."/>
            <person name="Mihai O."/>
            <person name="Mihalev A."/>
            <person name="Mihova T."/>
            <person name="Mittelman R."/>
            <person name="Mlenga V."/>
            <person name="Montmayeur A."/>
            <person name="Mulrain L."/>
            <person name="Navidi A."/>
            <person name="Naylor J."/>
            <person name="Negash T."/>
            <person name="Nguyen T."/>
            <person name="Nguyen N."/>
            <person name="Nicol R."/>
            <person name="Norbu C."/>
            <person name="Norbu N."/>
            <person name="Novod N."/>
            <person name="O'Neill B."/>
            <person name="Osman S."/>
            <person name="Markiewicz E."/>
            <person name="Oyono O.L."/>
            <person name="Patti C."/>
            <person name="Phunkhang P."/>
            <person name="Pierre F."/>
            <person name="Priest M."/>
            <person name="Raghuraman S."/>
            <person name="Rege F."/>
            <person name="Reyes R."/>
            <person name="Rise C."/>
            <person name="Rogov P."/>
            <person name="Ross K."/>
            <person name="Ryan E."/>
            <person name="Settipalli S."/>
            <person name="Shea T."/>
            <person name="Sherpa N."/>
            <person name="Shi L."/>
            <person name="Shih D."/>
            <person name="Sparrow T."/>
            <person name="Spaulding J."/>
            <person name="Stalker J."/>
            <person name="Stange-Thomann N."/>
            <person name="Stavropoulos S."/>
            <person name="Stone C."/>
            <person name="Strader C."/>
            <person name="Tesfaye S."/>
            <person name="Thomson T."/>
            <person name="Thoulutsang Y."/>
            <person name="Thoulutsang D."/>
            <person name="Topham K."/>
            <person name="Topping I."/>
            <person name="Tsamla T."/>
            <person name="Vassiliev H."/>
            <person name="Vo A."/>
            <person name="Wangchuk T."/>
            <person name="Wangdi T."/>
            <person name="Weiand M."/>
            <person name="Wilkinson J."/>
            <person name="Wilson A."/>
            <person name="Yadav S."/>
            <person name="Young G."/>
            <person name="Yu Q."/>
            <person name="Zembek L."/>
            <person name="Zhong D."/>
            <person name="Zimmer A."/>
            <person name="Zwirko Z."/>
            <person name="Jaffe D.B."/>
            <person name="Alvarez P."/>
            <person name="Brockman W."/>
            <person name="Butler J."/>
            <person name="Chin C."/>
            <person name="Gnerre S."/>
            <person name="Grabherr M."/>
            <person name="Kleber M."/>
            <person name="Mauceli E."/>
            <person name="MacCallum I."/>
        </authorList>
    </citation>
    <scope>NUCLEOTIDE SEQUENCE [LARGE SCALE GENOMIC DNA]</scope>
    <source>
        <strain evidence="6">Tai18E2 / Tucson 14021-0261.01</strain>
    </source>
</reference>
<dbReference type="InterPro" id="IPR030395">
    <property type="entry name" value="GP_PDE_dom"/>
</dbReference>
<dbReference type="SUPFAM" id="SSF49452">
    <property type="entry name" value="Starch-binding domain-like"/>
    <property type="match status" value="1"/>
</dbReference>
<dbReference type="InterPro" id="IPR051578">
    <property type="entry name" value="GDPD"/>
</dbReference>
<dbReference type="AlphaFoldDB" id="B4PH10"/>
<dbReference type="GO" id="GO:0046475">
    <property type="term" value="P:glycerophospholipid catabolic process"/>
    <property type="evidence" value="ECO:0007669"/>
    <property type="project" value="TreeGrafter"/>
</dbReference>
<evidence type="ECO:0000256" key="1">
    <source>
        <dbReference type="ARBA" id="ARBA00022801"/>
    </source>
</evidence>
<feature type="domain" description="GP-PDE" evidence="4">
    <location>
        <begin position="360"/>
        <end position="654"/>
    </location>
</feature>
<dbReference type="InterPro" id="IPR013783">
    <property type="entry name" value="Ig-like_fold"/>
</dbReference>
<dbReference type="PROSITE" id="PS50007">
    <property type="entry name" value="PIPLC_X_DOMAIN"/>
    <property type="match status" value="1"/>
</dbReference>
<dbReference type="PROSITE" id="PS51166">
    <property type="entry name" value="CBM20"/>
    <property type="match status" value="1"/>
</dbReference>
<organism evidence="5 6">
    <name type="scientific">Drosophila yakuba</name>
    <name type="common">Fruit fly</name>
    <dbReference type="NCBI Taxonomy" id="7245"/>
    <lineage>
        <taxon>Eukaryota</taxon>
        <taxon>Metazoa</taxon>
        <taxon>Ecdysozoa</taxon>
        <taxon>Arthropoda</taxon>
        <taxon>Hexapoda</taxon>
        <taxon>Insecta</taxon>
        <taxon>Pterygota</taxon>
        <taxon>Neoptera</taxon>
        <taxon>Endopterygota</taxon>
        <taxon>Diptera</taxon>
        <taxon>Brachycera</taxon>
        <taxon>Muscomorpha</taxon>
        <taxon>Ephydroidea</taxon>
        <taxon>Drosophilidae</taxon>
        <taxon>Drosophila</taxon>
        <taxon>Sophophora</taxon>
    </lineage>
</organism>
<evidence type="ECO:0000313" key="6">
    <source>
        <dbReference type="Proteomes" id="UP000002282"/>
    </source>
</evidence>
<dbReference type="KEGG" id="dya:Dyak_GE22535"/>
<dbReference type="SUPFAM" id="SSF51695">
    <property type="entry name" value="PLC-like phosphodiesterases"/>
    <property type="match status" value="2"/>
</dbReference>
<keyword evidence="2" id="KW-0732">Signal</keyword>
<dbReference type="SMR" id="B4PH10"/>
<dbReference type="PROSITE" id="PS51704">
    <property type="entry name" value="GP_PDE"/>
    <property type="match status" value="2"/>
</dbReference>
<dbReference type="SMART" id="SM01065">
    <property type="entry name" value="CBM_2"/>
    <property type="match status" value="1"/>
</dbReference>
<sequence>MCRSRVCLNVLKSISIPHGLLLLQLLLLPLPFCGAFVNETSVFGPEKLQAFKIFDDEQPSQISGRSFICVPLFRVFSLELRHNIRLAGDEFVAVSGDHPTLGHWQLEKALPLKEQDKARTKWYLRVWICASQRFYYRYVIFSKNSQGKRVLRSWEGQRVARMLQTYEIYRSPGVDIFGEAYPISVGGGFYLERGWLQYEYVIELKFVWQDHIAISGMASNAKYRLILTPLNLIDDTRIEVSRYAYNQSSFRAQNQRGVRYTQGSIVVFRIYQPLDTYNALRLSIYQVSRDVQLVLGEAYMFPDQIKGSRGILQLPIFASLQNLAIGEITLPYLVVQPMPKVEAGNLRASFHHYWPDNWPTLDVGYRGLGASYFQSSTSLTENTIESYLAVLKAKGDMVQLDVQLTKDYVPIVWHGFGFYTSDRDRSVRDRFDLRFVLIRELTYSELKASRVFILKRWTVQEYTNLNVKDVSQNRRIFPKLSEIYEALPNTLGLLVEIKWPQIMASGVPESTQSLNKNTYVDRILQTTIHHGCGRPLIFASFDADICSMIRLKQHVFPVILMSIGKSQIWDEYMDLRTQSFQQAVNFVQSAEILGTALHVENFQNKHQLVNLALDLQQALFLWGNDLQDEHLLEQFEVDVTASNTYAHYWPKSWPNLDVGHRGNGKSYIADALAERENTIASFLSAHENHADMIELDVHLTADGVPVIYHDFGLRTAPPGKQISRPDQLEYVLIKDINYELLKRLRIFSVIAGQVREYPSHNAEPRMEHRIFPTLVEVLEQLPKSLGIDVEIKWPQRRQGGGSEAEQTIDKNFFADKVLHQVIQKGCGRPIIFSSFDADMCTMLRFKQNVFPVMLLTQGETKKWQPFLDLRTRTFIAAVNNAQAFELAGTAPHAEDFLGENASEMLRKAKDLGQIAVIWGDDVNSKERVQYFTQIGATATCYDRSDLFMPEGKREAFFKSPALMAEFAAQCRI</sequence>
<keyword evidence="1" id="KW-0378">Hydrolase</keyword>
<feature type="signal peptide" evidence="2">
    <location>
        <begin position="1"/>
        <end position="35"/>
    </location>
</feature>
<evidence type="ECO:0008006" key="7">
    <source>
        <dbReference type="Google" id="ProtNLM"/>
    </source>
</evidence>
<dbReference type="OrthoDB" id="1058301at2759"/>
<keyword evidence="6" id="KW-1185">Reference proteome</keyword>
<dbReference type="Pfam" id="PF03009">
    <property type="entry name" value="GDPD"/>
    <property type="match status" value="2"/>
</dbReference>
<proteinExistence type="predicted"/>
<feature type="domain" description="GP-PDE" evidence="4">
    <location>
        <begin position="655"/>
        <end position="951"/>
    </location>
</feature>
<dbReference type="GO" id="GO:0047389">
    <property type="term" value="F:glycerophosphocholine phosphodiesterase activity"/>
    <property type="evidence" value="ECO:0007669"/>
    <property type="project" value="TreeGrafter"/>
</dbReference>
<dbReference type="HOGENOM" id="CLU_013007_2_1_1"/>
<dbReference type="eggNOG" id="KOG2421">
    <property type="taxonomic scope" value="Eukaryota"/>
</dbReference>
<evidence type="ECO:0000313" key="5">
    <source>
        <dbReference type="EMBL" id="EDW95380.2"/>
    </source>
</evidence>
<evidence type="ECO:0000256" key="2">
    <source>
        <dbReference type="SAM" id="SignalP"/>
    </source>
</evidence>
<dbReference type="Gene3D" id="2.60.40.10">
    <property type="entry name" value="Immunoglobulins"/>
    <property type="match status" value="1"/>
</dbReference>
<dbReference type="InterPro" id="IPR013784">
    <property type="entry name" value="Carb-bd-like_fold"/>
</dbReference>
<dbReference type="PANTHER" id="PTHR22958">
    <property type="entry name" value="GLYCEROPHOSPHORYL DIESTER PHOSPHODIESTERASE"/>
    <property type="match status" value="1"/>
</dbReference>
<dbReference type="InterPro" id="IPR002044">
    <property type="entry name" value="CBM20"/>
</dbReference>
<dbReference type="FunFam" id="3.20.20.190:FF:000038">
    <property type="entry name" value="Uncharacterized protein, isoform C"/>
    <property type="match status" value="1"/>
</dbReference>
<gene>
    <name evidence="5" type="primary">Dyak\GE22535</name>
    <name evidence="5" type="synonym">dyak_GLEANR_6202</name>
    <name evidence="5" type="synonym">GE22535</name>
    <name evidence="5" type="ORF">Dyak_GE22535</name>
</gene>
<dbReference type="PANTHER" id="PTHR22958:SF1">
    <property type="entry name" value="GLYCEROPHOSPHOCHOLINE PHOSPHODIESTERASE GPCPD1"/>
    <property type="match status" value="1"/>
</dbReference>
<dbReference type="Proteomes" id="UP000002282">
    <property type="component" value="Chromosome 3L"/>
</dbReference>
<reference evidence="5 6" key="2">
    <citation type="journal article" date="2007" name="PLoS Biol.">
        <title>Principles of genome evolution in the Drosophila melanogaster species group.</title>
        <authorList>
            <person name="Ranz J.M."/>
            <person name="Maurin D."/>
            <person name="Chan Y.S."/>
            <person name="von Grotthuss M."/>
            <person name="Hillier L.W."/>
            <person name="Roote J."/>
            <person name="Ashburner M."/>
            <person name="Bergman C.M."/>
        </authorList>
    </citation>
    <scope>NUCLEOTIDE SEQUENCE [LARGE SCALE GENOMIC DNA]</scope>
    <source>
        <strain evidence="6">Tai18E2 / Tucson 14021-0261.01</strain>
    </source>
</reference>
<evidence type="ECO:0000259" key="3">
    <source>
        <dbReference type="PROSITE" id="PS51166"/>
    </source>
</evidence>
<feature type="domain" description="CBM20" evidence="3">
    <location>
        <begin position="63"/>
        <end position="179"/>
    </location>
</feature>
<dbReference type="Gene3D" id="3.20.20.190">
    <property type="entry name" value="Phosphatidylinositol (PI) phosphodiesterase"/>
    <property type="match status" value="2"/>
</dbReference>
<name>B4PH10_DROYA</name>
<feature type="chain" id="PRO_5006458939" description="GP-PDE domain-containing protein" evidence="2">
    <location>
        <begin position="36"/>
        <end position="972"/>
    </location>
</feature>
<dbReference type="InterPro" id="IPR017946">
    <property type="entry name" value="PLC-like_Pdiesterase_TIM-brl"/>
</dbReference>
<dbReference type="GO" id="GO:2001070">
    <property type="term" value="F:starch binding"/>
    <property type="evidence" value="ECO:0007669"/>
    <property type="project" value="InterPro"/>
</dbReference>
<evidence type="ECO:0000259" key="4">
    <source>
        <dbReference type="PROSITE" id="PS51704"/>
    </source>
</evidence>